<feature type="compositionally biased region" description="Basic and acidic residues" evidence="1">
    <location>
        <begin position="44"/>
        <end position="54"/>
    </location>
</feature>
<evidence type="ECO:0000313" key="3">
    <source>
        <dbReference type="Proteomes" id="UP000249375"/>
    </source>
</evidence>
<evidence type="ECO:0000313" key="2">
    <source>
        <dbReference type="EMBL" id="QFQ13278.1"/>
    </source>
</evidence>
<dbReference type="RefSeq" id="WP_111897509.1">
    <property type="nucleotide sequence ID" value="NZ_CP033459.1"/>
</dbReference>
<name>A0A5P8E8K9_9BACT</name>
<dbReference type="EMBL" id="CP033459">
    <property type="protein sequence ID" value="QFQ13278.1"/>
    <property type="molecule type" value="Genomic_DNA"/>
</dbReference>
<dbReference type="Proteomes" id="UP000249375">
    <property type="component" value="Chromosome"/>
</dbReference>
<feature type="compositionally biased region" description="Low complexity" evidence="1">
    <location>
        <begin position="55"/>
        <end position="72"/>
    </location>
</feature>
<reference evidence="2 3" key="1">
    <citation type="submission" date="2018-11" db="EMBL/GenBank/DDBJ databases">
        <authorList>
            <person name="Na S.W."/>
            <person name="Baik M."/>
        </authorList>
    </citation>
    <scope>NUCLEOTIDE SEQUENCE [LARGE SCALE GENOMIC DNA]</scope>
    <source>
        <strain evidence="2 3">E39</strain>
    </source>
</reference>
<evidence type="ECO:0000256" key="1">
    <source>
        <dbReference type="SAM" id="MobiDB-lite"/>
    </source>
</evidence>
<dbReference type="KEGG" id="alq:C7Y71_009815"/>
<organism evidence="2 3">
    <name type="scientific">Pseudoprevotella muciniphila</name>
    <dbReference type="NCBI Taxonomy" id="2133944"/>
    <lineage>
        <taxon>Bacteria</taxon>
        <taxon>Pseudomonadati</taxon>
        <taxon>Bacteroidota</taxon>
        <taxon>Bacteroidia</taxon>
        <taxon>Bacteroidales</taxon>
        <taxon>Prevotellaceae</taxon>
        <taxon>Pseudoprevotella</taxon>
    </lineage>
</organism>
<keyword evidence="3" id="KW-1185">Reference proteome</keyword>
<gene>
    <name evidence="2" type="ORF">C7Y71_009815</name>
</gene>
<protein>
    <submittedName>
        <fullName evidence="2">Uncharacterized protein</fullName>
    </submittedName>
</protein>
<feature type="compositionally biased region" description="Low complexity" evidence="1">
    <location>
        <begin position="1"/>
        <end position="34"/>
    </location>
</feature>
<proteinExistence type="predicted"/>
<accession>A0A5P8E8K9</accession>
<feature type="region of interest" description="Disordered" evidence="1">
    <location>
        <begin position="1"/>
        <end position="85"/>
    </location>
</feature>
<sequence>MATTTAKSATRATESKNAAAAAASVATSKSATASRIIVAGIPKPSEKPEAKPAEKPQSAASANTVQAAAPAAQPRELTAEEKAAQLQKEIERKTAALQAALTELAHKKELNDHRTRFLKTLDQLQAAEAQLNETDDFEAPKCKISFETKPDGYRWDTAFSIGNAELQKEFITFIRAKIRAKVEDIEAELIK</sequence>
<dbReference type="AlphaFoldDB" id="A0A5P8E8K9"/>